<evidence type="ECO:0000313" key="3">
    <source>
        <dbReference type="Proteomes" id="UP000713479"/>
    </source>
</evidence>
<sequence length="529" mass="60937">MSFKNKIFSRFPAKYISYKIKDKNKSKEIINGYKAIRKNNLFDDDFYLEKYPKVKDSKMDPLLHYIFFGFGEGKKPNNEFDGVFYKNHYDDVDINPLIHYALYGINENRLIKPEKIDLSKFGGSDKNILFVLHEKIGTVGGTGFLNMDIIHHLPEDYTAFILTSDGEDVELWHFNSHLEKIANYPISFSTDFSVIDNEDNIISQSNFDSIFFNEDLAIVYEEILSKLNISLVHINHLINHSFDLIDIIVKKSIPFLVSLHDFYYICPSIHLVDKNCQYCDFKCDDCGGISKDDTITNDVILKKWRNLSKELLKKSSCNIAPTQSVIDLYSEIYPEIDNFMLIEHGVNINVSSWTAKLSSKPIKVLIPGHVSPHKGSLVIKNLKKLDKNNSLELHLMGTTIPNLNKYAINHGKYERNDFNRIVSEIKPSFSLILSTCPETYSYTLTESWMSGLPVIASDLGALKERITSTEAGWLVDYKNVEDIYNFIININQNDYQNKLSNISKIKFKDINEMCDSYINLYNNLTDKNV</sequence>
<dbReference type="Pfam" id="PF00534">
    <property type="entry name" value="Glycos_transf_1"/>
    <property type="match status" value="1"/>
</dbReference>
<dbReference type="Gene3D" id="3.40.50.2000">
    <property type="entry name" value="Glycogen Phosphorylase B"/>
    <property type="match status" value="2"/>
</dbReference>
<dbReference type="InterPro" id="IPR001296">
    <property type="entry name" value="Glyco_trans_1"/>
</dbReference>
<evidence type="ECO:0000313" key="2">
    <source>
        <dbReference type="EMBL" id="MBE6509794.1"/>
    </source>
</evidence>
<evidence type="ECO:0000259" key="1">
    <source>
        <dbReference type="Pfam" id="PF00534"/>
    </source>
</evidence>
<reference evidence="2" key="1">
    <citation type="submission" date="2019-04" db="EMBL/GenBank/DDBJ databases">
        <title>Evolution of Biomass-Degrading Anaerobic Consortia Revealed by Metagenomics.</title>
        <authorList>
            <person name="Peng X."/>
        </authorList>
    </citation>
    <scope>NUCLEOTIDE SEQUENCE</scope>
    <source>
        <strain evidence="2">SIG13</strain>
    </source>
</reference>
<dbReference type="SUPFAM" id="SSF53756">
    <property type="entry name" value="UDP-Glycosyltransferase/glycogen phosphorylase"/>
    <property type="match status" value="1"/>
</dbReference>
<dbReference type="GO" id="GO:0016757">
    <property type="term" value="F:glycosyltransferase activity"/>
    <property type="evidence" value="ECO:0007669"/>
    <property type="project" value="InterPro"/>
</dbReference>
<proteinExistence type="predicted"/>
<feature type="domain" description="Glycosyl transferase family 1" evidence="1">
    <location>
        <begin position="358"/>
        <end position="497"/>
    </location>
</feature>
<dbReference type="EMBL" id="SUTF01000001">
    <property type="protein sequence ID" value="MBE6509794.1"/>
    <property type="molecule type" value="Genomic_DNA"/>
</dbReference>
<comment type="caution">
    <text evidence="2">The sequence shown here is derived from an EMBL/GenBank/DDBJ whole genome shotgun (WGS) entry which is preliminary data.</text>
</comment>
<dbReference type="AlphaFoldDB" id="A0A8T3VE90"/>
<dbReference type="PANTHER" id="PTHR12526">
    <property type="entry name" value="GLYCOSYLTRANSFERASE"/>
    <property type="match status" value="1"/>
</dbReference>
<name>A0A8T3VE90_9EURY</name>
<organism evidence="2 3">
    <name type="scientific">Methanobrevibacter millerae</name>
    <dbReference type="NCBI Taxonomy" id="230361"/>
    <lineage>
        <taxon>Archaea</taxon>
        <taxon>Methanobacteriati</taxon>
        <taxon>Methanobacteriota</taxon>
        <taxon>Methanomada group</taxon>
        <taxon>Methanobacteria</taxon>
        <taxon>Methanobacteriales</taxon>
        <taxon>Methanobacteriaceae</taxon>
        <taxon>Methanobrevibacter</taxon>
    </lineage>
</organism>
<accession>A0A8T3VE90</accession>
<dbReference type="Proteomes" id="UP000713479">
    <property type="component" value="Unassembled WGS sequence"/>
</dbReference>
<protein>
    <submittedName>
        <fullName evidence="2">Glycosyltransferase</fullName>
    </submittedName>
</protein>
<gene>
    <name evidence="2" type="ORF">E7Z74_00775</name>
</gene>